<dbReference type="OrthoDB" id="7466225at2"/>
<dbReference type="NCBIfam" id="TIGR01819">
    <property type="entry name" value="F420_cofD"/>
    <property type="match status" value="1"/>
</dbReference>
<dbReference type="FunCoup" id="A0A420XM89">
    <property type="interactions" value="101"/>
</dbReference>
<dbReference type="InParanoid" id="A0A420XM89"/>
<dbReference type="Pfam" id="PF01933">
    <property type="entry name" value="CofD"/>
    <property type="match status" value="1"/>
</dbReference>
<name>A0A420XM89_9ACTN</name>
<dbReference type="GO" id="GO:0043743">
    <property type="term" value="F:LPPG:FO 2-phospho-L-lactate transferase activity"/>
    <property type="evidence" value="ECO:0007669"/>
    <property type="project" value="InterPro"/>
</dbReference>
<evidence type="ECO:0000256" key="2">
    <source>
        <dbReference type="ARBA" id="ARBA00022842"/>
    </source>
</evidence>
<keyword evidence="4" id="KW-1185">Reference proteome</keyword>
<accession>A0A420XM89</accession>
<dbReference type="InterPro" id="IPR010115">
    <property type="entry name" value="FbiA/CofD"/>
</dbReference>
<dbReference type="CDD" id="cd07186">
    <property type="entry name" value="CofD_like"/>
    <property type="match status" value="1"/>
</dbReference>
<evidence type="ECO:0000256" key="1">
    <source>
        <dbReference type="ARBA" id="ARBA00022679"/>
    </source>
</evidence>
<dbReference type="PANTHER" id="PTHR43007">
    <property type="entry name" value="2-PHOSPHO-L-LACTATE TRANSFERASE"/>
    <property type="match status" value="1"/>
</dbReference>
<proteinExistence type="inferred from homology"/>
<dbReference type="Gene3D" id="3.40.50.10680">
    <property type="entry name" value="CofD-like domains"/>
    <property type="match status" value="1"/>
</dbReference>
<keyword evidence="1 3" id="KW-0808">Transferase</keyword>
<dbReference type="HAMAP" id="MF_01257">
    <property type="entry name" value="CofD"/>
    <property type="match status" value="1"/>
</dbReference>
<sequence>MRIVVPAGGTGGARFVRGLLAALAEAGEPADVTVVGNTGDDITLWGLRVCPDLDTVTYTLAGAIDEAKGWGRPDETFTVRDELAGYGVLPTWFGLGDRDLATHLTRTSLLASGATLSEATATIAARWGLPGLGVTLLPMSDSPVETHVLVQHPDDPAGAPPRLVHFQEYWVGLRAAPRALDVVAVGAEQARPAPGVLEAVAAADVVLLPPSNPVVSIGTVLAVPGVRAALEASAAPVVGVAPLVGGAVVRGMADRLLPALGVEVDAGAVALHYGASLLDGWLVDTSDVHAVAPVEQAGIACRAVPLLMTDVPATARIAAEALRLAEAVRA</sequence>
<keyword evidence="2" id="KW-0460">Magnesium</keyword>
<organism evidence="3 4">
    <name type="scientific">Motilibacter peucedani</name>
    <dbReference type="NCBI Taxonomy" id="598650"/>
    <lineage>
        <taxon>Bacteria</taxon>
        <taxon>Bacillati</taxon>
        <taxon>Actinomycetota</taxon>
        <taxon>Actinomycetes</taxon>
        <taxon>Motilibacterales</taxon>
        <taxon>Motilibacteraceae</taxon>
        <taxon>Motilibacter</taxon>
    </lineage>
</organism>
<dbReference type="Gene3D" id="1.10.8.240">
    <property type="entry name" value="CofD-like domain"/>
    <property type="match status" value="1"/>
</dbReference>
<dbReference type="AlphaFoldDB" id="A0A420XM89"/>
<comment type="caution">
    <text evidence="3">The sequence shown here is derived from an EMBL/GenBank/DDBJ whole genome shotgun (WGS) entry which is preliminary data.</text>
</comment>
<evidence type="ECO:0000313" key="4">
    <source>
        <dbReference type="Proteomes" id="UP000281955"/>
    </source>
</evidence>
<reference evidence="3 4" key="1">
    <citation type="submission" date="2018-10" db="EMBL/GenBank/DDBJ databases">
        <title>Genomic Encyclopedia of Archaeal and Bacterial Type Strains, Phase II (KMG-II): from individual species to whole genera.</title>
        <authorList>
            <person name="Goeker M."/>
        </authorList>
    </citation>
    <scope>NUCLEOTIDE SEQUENCE [LARGE SCALE GENOMIC DNA]</scope>
    <source>
        <strain evidence="3 4">RP-AC37</strain>
    </source>
</reference>
<dbReference type="Proteomes" id="UP000281955">
    <property type="component" value="Unassembled WGS sequence"/>
</dbReference>
<dbReference type="GO" id="GO:0000287">
    <property type="term" value="F:magnesium ion binding"/>
    <property type="evidence" value="ECO:0007669"/>
    <property type="project" value="InterPro"/>
</dbReference>
<dbReference type="InterPro" id="IPR038136">
    <property type="entry name" value="CofD-like_dom_sf"/>
</dbReference>
<dbReference type="PANTHER" id="PTHR43007:SF1">
    <property type="entry name" value="2-PHOSPHO-L-LACTATE TRANSFERASE"/>
    <property type="match status" value="1"/>
</dbReference>
<evidence type="ECO:0000313" key="3">
    <source>
        <dbReference type="EMBL" id="RKS71431.1"/>
    </source>
</evidence>
<dbReference type="RefSeq" id="WP_121194496.1">
    <property type="nucleotide sequence ID" value="NZ_RBWV01000014.1"/>
</dbReference>
<dbReference type="SUPFAM" id="SSF142338">
    <property type="entry name" value="CofD-like"/>
    <property type="match status" value="1"/>
</dbReference>
<dbReference type="InterPro" id="IPR002882">
    <property type="entry name" value="CofD"/>
</dbReference>
<dbReference type="EMBL" id="RBWV01000014">
    <property type="protein sequence ID" value="RKS71431.1"/>
    <property type="molecule type" value="Genomic_DNA"/>
</dbReference>
<protein>
    <submittedName>
        <fullName evidence="3">LPPG:FO 2-phospho-L-lactate transferase</fullName>
    </submittedName>
</protein>
<gene>
    <name evidence="3" type="ORF">CLV35_3229</name>
</gene>